<dbReference type="InterPro" id="IPR043129">
    <property type="entry name" value="ATPase_NBD"/>
</dbReference>
<dbReference type="Proteomes" id="UP000275078">
    <property type="component" value="Unassembled WGS sequence"/>
</dbReference>
<dbReference type="OrthoDB" id="74201at2759"/>
<dbReference type="EMBL" id="ML119676">
    <property type="protein sequence ID" value="RPA81825.1"/>
    <property type="molecule type" value="Genomic_DNA"/>
</dbReference>
<evidence type="ECO:0000313" key="2">
    <source>
        <dbReference type="Proteomes" id="UP000275078"/>
    </source>
</evidence>
<protein>
    <recommendedName>
        <fullName evidence="3">Actin-like ATPase domain-containing protein</fullName>
    </recommendedName>
</protein>
<sequence>MFRASLENTWRYFNYKVVLDSRDQLSSKRINVVSHQDDDAVWCLKDDHISNCDALCAFLLFVYYYVNPPFNTPIFLVIECSLGRMEKELLSKFFFERLKVPGVSIVDSSLAIAMAYGQANCLVLETSSEGTRLTSVLNYSQTTGKTKFYGTNASNKAEVLSSIADGIYEEIRAIDEPAVRQALASTIIIVNGQGNDVRTETTDFSAGLLDTLNVRHHGSSLNRRLQSLQGGSGWKGAIEINSEEDADVESFSGRFRIANFPEYLTENLEKANNCVSLLGTQIFGRLVYTNDTASTGYFQTRLEYNANGPAYIQL</sequence>
<dbReference type="Gene3D" id="3.30.420.40">
    <property type="match status" value="2"/>
</dbReference>
<accession>A0A3N4I6W4</accession>
<reference evidence="1 2" key="1">
    <citation type="journal article" date="2018" name="Nat. Ecol. Evol.">
        <title>Pezizomycetes genomes reveal the molecular basis of ectomycorrhizal truffle lifestyle.</title>
        <authorList>
            <person name="Murat C."/>
            <person name="Payen T."/>
            <person name="Noel B."/>
            <person name="Kuo A."/>
            <person name="Morin E."/>
            <person name="Chen J."/>
            <person name="Kohler A."/>
            <person name="Krizsan K."/>
            <person name="Balestrini R."/>
            <person name="Da Silva C."/>
            <person name="Montanini B."/>
            <person name="Hainaut M."/>
            <person name="Levati E."/>
            <person name="Barry K.W."/>
            <person name="Belfiori B."/>
            <person name="Cichocki N."/>
            <person name="Clum A."/>
            <person name="Dockter R.B."/>
            <person name="Fauchery L."/>
            <person name="Guy J."/>
            <person name="Iotti M."/>
            <person name="Le Tacon F."/>
            <person name="Lindquist E.A."/>
            <person name="Lipzen A."/>
            <person name="Malagnac F."/>
            <person name="Mello A."/>
            <person name="Molinier V."/>
            <person name="Miyauchi S."/>
            <person name="Poulain J."/>
            <person name="Riccioni C."/>
            <person name="Rubini A."/>
            <person name="Sitrit Y."/>
            <person name="Splivallo R."/>
            <person name="Traeger S."/>
            <person name="Wang M."/>
            <person name="Zifcakova L."/>
            <person name="Wipf D."/>
            <person name="Zambonelli A."/>
            <person name="Paolocci F."/>
            <person name="Nowrousian M."/>
            <person name="Ottonello S."/>
            <person name="Baldrian P."/>
            <person name="Spatafora J.W."/>
            <person name="Henrissat B."/>
            <person name="Nagy L.G."/>
            <person name="Aury J.M."/>
            <person name="Wincker P."/>
            <person name="Grigoriev I.V."/>
            <person name="Bonfante P."/>
            <person name="Martin F.M."/>
        </authorList>
    </citation>
    <scope>NUCLEOTIDE SEQUENCE [LARGE SCALE GENOMIC DNA]</scope>
    <source>
        <strain evidence="1 2">RN42</strain>
    </source>
</reference>
<proteinExistence type="predicted"/>
<gene>
    <name evidence="1" type="ORF">BJ508DRAFT_106765</name>
</gene>
<dbReference type="AlphaFoldDB" id="A0A3N4I6W4"/>
<dbReference type="SUPFAM" id="SSF53067">
    <property type="entry name" value="Actin-like ATPase domain"/>
    <property type="match status" value="1"/>
</dbReference>
<name>A0A3N4I6W4_ASCIM</name>
<organism evidence="1 2">
    <name type="scientific">Ascobolus immersus RN42</name>
    <dbReference type="NCBI Taxonomy" id="1160509"/>
    <lineage>
        <taxon>Eukaryota</taxon>
        <taxon>Fungi</taxon>
        <taxon>Dikarya</taxon>
        <taxon>Ascomycota</taxon>
        <taxon>Pezizomycotina</taxon>
        <taxon>Pezizomycetes</taxon>
        <taxon>Pezizales</taxon>
        <taxon>Ascobolaceae</taxon>
        <taxon>Ascobolus</taxon>
    </lineage>
</organism>
<evidence type="ECO:0008006" key="3">
    <source>
        <dbReference type="Google" id="ProtNLM"/>
    </source>
</evidence>
<keyword evidence="2" id="KW-1185">Reference proteome</keyword>
<evidence type="ECO:0000313" key="1">
    <source>
        <dbReference type="EMBL" id="RPA81825.1"/>
    </source>
</evidence>
<dbReference type="STRING" id="1160509.A0A3N4I6W4"/>